<name>A0A7W9KMR4_9PSEU</name>
<dbReference type="Proteomes" id="UP000585638">
    <property type="component" value="Unassembled WGS sequence"/>
</dbReference>
<reference evidence="1 2" key="1">
    <citation type="submission" date="2020-08" db="EMBL/GenBank/DDBJ databases">
        <title>Sequencing the genomes of 1000 actinobacteria strains.</title>
        <authorList>
            <person name="Klenk H.-P."/>
        </authorList>
    </citation>
    <scope>NUCLEOTIDE SEQUENCE [LARGE SCALE GENOMIC DNA]</scope>
    <source>
        <strain evidence="1 2">DSM 43851</strain>
    </source>
</reference>
<dbReference type="RefSeq" id="WP_184867131.1">
    <property type="nucleotide sequence ID" value="NZ_BAAAWY010000015.1"/>
</dbReference>
<protein>
    <recommendedName>
        <fullName evidence="3">Uridine kinase</fullName>
    </recommendedName>
</protein>
<accession>A0A7W9KMR4</accession>
<evidence type="ECO:0000313" key="1">
    <source>
        <dbReference type="EMBL" id="MBB5895330.1"/>
    </source>
</evidence>
<proteinExistence type="predicted"/>
<sequence length="207" mass="22858">MRVRPVSFDILTEQLADRITDLGSSRLRVLIDAAPAARPEAMADALVDPLRLRGRSVLRVSAKDFLRPASLRFEHGRTDPDSYFDDWLDIGGLAREVLDPAAPDGSGSVLPSLWNAETDRASRASYVDLPEHGVVVLDGALLLGRWLPFELTVHLDMSPAALRRRTPPDEHWTLPAFDRYRAEVDPGAVADVVVKMDDPNHPAIIDP</sequence>
<organism evidence="1 2">
    <name type="scientific">Kutzneria kofuensis</name>
    <dbReference type="NCBI Taxonomy" id="103725"/>
    <lineage>
        <taxon>Bacteria</taxon>
        <taxon>Bacillati</taxon>
        <taxon>Actinomycetota</taxon>
        <taxon>Actinomycetes</taxon>
        <taxon>Pseudonocardiales</taxon>
        <taxon>Pseudonocardiaceae</taxon>
        <taxon>Kutzneria</taxon>
    </lineage>
</organism>
<dbReference type="EMBL" id="JACHIR010000001">
    <property type="protein sequence ID" value="MBB5895330.1"/>
    <property type="molecule type" value="Genomic_DNA"/>
</dbReference>
<dbReference type="InterPro" id="IPR027417">
    <property type="entry name" value="P-loop_NTPase"/>
</dbReference>
<dbReference type="AlphaFoldDB" id="A0A7W9KMR4"/>
<evidence type="ECO:0008006" key="3">
    <source>
        <dbReference type="Google" id="ProtNLM"/>
    </source>
</evidence>
<comment type="caution">
    <text evidence="1">The sequence shown here is derived from an EMBL/GenBank/DDBJ whole genome shotgun (WGS) entry which is preliminary data.</text>
</comment>
<dbReference type="Gene3D" id="3.40.50.300">
    <property type="entry name" value="P-loop containing nucleotide triphosphate hydrolases"/>
    <property type="match status" value="1"/>
</dbReference>
<gene>
    <name evidence="1" type="ORF">BJ998_006526</name>
</gene>
<evidence type="ECO:0000313" key="2">
    <source>
        <dbReference type="Proteomes" id="UP000585638"/>
    </source>
</evidence>
<keyword evidence="2" id="KW-1185">Reference proteome</keyword>